<dbReference type="EMBL" id="CAJNJA010019109">
    <property type="protein sequence ID" value="CAE7438777.1"/>
    <property type="molecule type" value="Genomic_DNA"/>
</dbReference>
<feature type="transmembrane region" description="Helical" evidence="1">
    <location>
        <begin position="98"/>
        <end position="116"/>
    </location>
</feature>
<accession>A0A812RHP9</accession>
<reference evidence="2" key="1">
    <citation type="submission" date="2021-02" db="EMBL/GenBank/DDBJ databases">
        <authorList>
            <person name="Dougan E. K."/>
            <person name="Rhodes N."/>
            <person name="Thang M."/>
            <person name="Chan C."/>
        </authorList>
    </citation>
    <scope>NUCLEOTIDE SEQUENCE</scope>
</reference>
<evidence type="ECO:0000313" key="2">
    <source>
        <dbReference type="EMBL" id="CAE7438777.1"/>
    </source>
</evidence>
<dbReference type="Proteomes" id="UP000601435">
    <property type="component" value="Unassembled WGS sequence"/>
</dbReference>
<proteinExistence type="predicted"/>
<name>A0A812RHP9_9DINO</name>
<evidence type="ECO:0000256" key="1">
    <source>
        <dbReference type="SAM" id="Phobius"/>
    </source>
</evidence>
<protein>
    <submittedName>
        <fullName evidence="2">Uncharacterized protein</fullName>
    </submittedName>
</protein>
<comment type="caution">
    <text evidence="2">The sequence shown here is derived from an EMBL/GenBank/DDBJ whole genome shotgun (WGS) entry which is preliminary data.</text>
</comment>
<feature type="transmembrane region" description="Helical" evidence="1">
    <location>
        <begin position="6"/>
        <end position="26"/>
    </location>
</feature>
<dbReference type="AlphaFoldDB" id="A0A812RHP9"/>
<sequence length="352" mass="37849">MGLELLGNYGSVLVTIAVLLAVEAASRSGNVQLSAVAASLPTGVPLALFLVACKPETSQATLAEFSESVVRGAAGTLAFAVAMVLVVRAGFGMVAMLVCGYAAWFVTWCSLSFLMAPHAGKARLSELEATFKTSWRAADGLCQKEEEHVQAVWRVASAQIVHAVCAERSIEGLQDRLYLNERILELNTSNRELTFQDLEGRELWRLPAEGQVTLDPELPFKAMIHLSHLDHYPGGVANPLPAAGGDFRLVVDEGLFIDRPEIVEGNRSVLIPAAATCGDYNFSCGEGRQLIDNATWYRPSTGGAAKTSSWKNLRVWSSSNKHPTLCAMFGASEARVAKHAVHTPEDVGCAEH</sequence>
<feature type="transmembrane region" description="Helical" evidence="1">
    <location>
        <begin position="72"/>
        <end position="91"/>
    </location>
</feature>
<organism evidence="2 3">
    <name type="scientific">Symbiodinium necroappetens</name>
    <dbReference type="NCBI Taxonomy" id="1628268"/>
    <lineage>
        <taxon>Eukaryota</taxon>
        <taxon>Sar</taxon>
        <taxon>Alveolata</taxon>
        <taxon>Dinophyceae</taxon>
        <taxon>Suessiales</taxon>
        <taxon>Symbiodiniaceae</taxon>
        <taxon>Symbiodinium</taxon>
    </lineage>
</organism>
<dbReference type="OrthoDB" id="415983at2759"/>
<evidence type="ECO:0000313" key="3">
    <source>
        <dbReference type="Proteomes" id="UP000601435"/>
    </source>
</evidence>
<keyword evidence="1" id="KW-1133">Transmembrane helix</keyword>
<keyword evidence="1" id="KW-0472">Membrane</keyword>
<keyword evidence="1" id="KW-0812">Transmembrane</keyword>
<feature type="transmembrane region" description="Helical" evidence="1">
    <location>
        <begin position="33"/>
        <end position="52"/>
    </location>
</feature>
<gene>
    <name evidence="2" type="ORF">SNEC2469_LOCUS12064</name>
</gene>
<keyword evidence="3" id="KW-1185">Reference proteome</keyword>